<name>A2BRV2_PROMS</name>
<sequence>MTHLNLFVNSLPRDLLEFVFFLAVGFTAGSVGII</sequence>
<accession>A2BRV2</accession>
<evidence type="ECO:0000256" key="1">
    <source>
        <dbReference type="SAM" id="Phobius"/>
    </source>
</evidence>
<reference evidence="2 3" key="1">
    <citation type="journal article" date="2007" name="PLoS Genet.">
        <title>Patterns and implications of gene gain and loss in the evolution of Prochlorococcus.</title>
        <authorList>
            <person name="Kettler G.C."/>
            <person name="Martiny A.C."/>
            <person name="Huang K."/>
            <person name="Zucker J."/>
            <person name="Coleman M.L."/>
            <person name="Rodrigue S."/>
            <person name="Chen F."/>
            <person name="Lapidus A."/>
            <person name="Ferriera S."/>
            <person name="Johnson J."/>
            <person name="Steglich C."/>
            <person name="Church G.M."/>
            <person name="Richardson P."/>
            <person name="Chisholm S.W."/>
        </authorList>
    </citation>
    <scope>NUCLEOTIDE SEQUENCE [LARGE SCALE GENOMIC DNA]</scope>
    <source>
        <strain evidence="2 3">AS9601</strain>
    </source>
</reference>
<dbReference type="Proteomes" id="UP000002590">
    <property type="component" value="Chromosome"/>
</dbReference>
<organism evidence="2 3">
    <name type="scientific">Prochlorococcus marinus (strain AS9601)</name>
    <dbReference type="NCBI Taxonomy" id="146891"/>
    <lineage>
        <taxon>Bacteria</taxon>
        <taxon>Bacillati</taxon>
        <taxon>Cyanobacteriota</taxon>
        <taxon>Cyanophyceae</taxon>
        <taxon>Synechococcales</taxon>
        <taxon>Prochlorococcaceae</taxon>
        <taxon>Prochlorococcus</taxon>
    </lineage>
</organism>
<gene>
    <name evidence="2" type="ordered locus">A9601_12291</name>
</gene>
<keyword evidence="1" id="KW-0472">Membrane</keyword>
<proteinExistence type="predicted"/>
<evidence type="ECO:0000313" key="2">
    <source>
        <dbReference type="EMBL" id="ABM70513.1"/>
    </source>
</evidence>
<keyword evidence="1" id="KW-1133">Transmembrane helix</keyword>
<dbReference type="AlphaFoldDB" id="A2BRV2"/>
<dbReference type="EMBL" id="CP000551">
    <property type="protein sequence ID" value="ABM70513.1"/>
    <property type="molecule type" value="Genomic_DNA"/>
</dbReference>
<protein>
    <submittedName>
        <fullName evidence="2">Uncharacterized protein</fullName>
    </submittedName>
</protein>
<evidence type="ECO:0000313" key="3">
    <source>
        <dbReference type="Proteomes" id="UP000002590"/>
    </source>
</evidence>
<dbReference type="KEGG" id="pmb:A9601_12291"/>
<feature type="transmembrane region" description="Helical" evidence="1">
    <location>
        <begin position="15"/>
        <end position="33"/>
    </location>
</feature>
<dbReference type="HOGENOM" id="CLU_220045_0_0_3"/>
<keyword evidence="1" id="KW-0812">Transmembrane</keyword>